<dbReference type="AlphaFoldDB" id="A0A516Q4R4"/>
<accession>A0A516Q4R4</accession>
<dbReference type="EMBL" id="CP041692">
    <property type="protein sequence ID" value="QDP98426.1"/>
    <property type="molecule type" value="Genomic_DNA"/>
</dbReference>
<dbReference type="InterPro" id="IPR050109">
    <property type="entry name" value="HTH-type_TetR-like_transc_reg"/>
</dbReference>
<evidence type="ECO:0000313" key="7">
    <source>
        <dbReference type="Proteomes" id="UP000319263"/>
    </source>
</evidence>
<dbReference type="SUPFAM" id="SSF48498">
    <property type="entry name" value="Tetracyclin repressor-like, C-terminal domain"/>
    <property type="match status" value="1"/>
</dbReference>
<dbReference type="PROSITE" id="PS01081">
    <property type="entry name" value="HTH_TETR_1"/>
    <property type="match status" value="1"/>
</dbReference>
<evidence type="ECO:0000259" key="5">
    <source>
        <dbReference type="PROSITE" id="PS50977"/>
    </source>
</evidence>
<reference evidence="6 7" key="1">
    <citation type="submission" date="2019-07" db="EMBL/GenBank/DDBJ databases">
        <title>Microlunatus dokdonensis sp. nov. isolated from the rhizospheric soil of the wild plant Elymus tsukushiensis.</title>
        <authorList>
            <person name="Ghim S.-Y."/>
            <person name="Hwang Y.-J."/>
            <person name="Son J.-S."/>
            <person name="Shin J.-H."/>
        </authorList>
    </citation>
    <scope>NUCLEOTIDE SEQUENCE [LARGE SCALE GENOMIC DNA]</scope>
    <source>
        <strain evidence="6 7">KUDC0627</strain>
    </source>
</reference>
<proteinExistence type="predicted"/>
<dbReference type="KEGG" id="mik:FOE78_23210"/>
<protein>
    <submittedName>
        <fullName evidence="6">TetR/AcrR family transcriptional regulator</fullName>
    </submittedName>
</protein>
<dbReference type="PANTHER" id="PTHR30055:SF234">
    <property type="entry name" value="HTH-TYPE TRANSCRIPTIONAL REGULATOR BETI"/>
    <property type="match status" value="1"/>
</dbReference>
<dbReference type="Proteomes" id="UP000319263">
    <property type="component" value="Chromosome"/>
</dbReference>
<dbReference type="GO" id="GO:0003700">
    <property type="term" value="F:DNA-binding transcription factor activity"/>
    <property type="evidence" value="ECO:0007669"/>
    <property type="project" value="TreeGrafter"/>
</dbReference>
<keyword evidence="1" id="KW-0805">Transcription regulation</keyword>
<evidence type="ECO:0000256" key="1">
    <source>
        <dbReference type="ARBA" id="ARBA00023015"/>
    </source>
</evidence>
<dbReference type="GO" id="GO:0000976">
    <property type="term" value="F:transcription cis-regulatory region binding"/>
    <property type="evidence" value="ECO:0007669"/>
    <property type="project" value="TreeGrafter"/>
</dbReference>
<dbReference type="InterPro" id="IPR036271">
    <property type="entry name" value="Tet_transcr_reg_TetR-rel_C_sf"/>
</dbReference>
<dbReference type="InterPro" id="IPR023772">
    <property type="entry name" value="DNA-bd_HTH_TetR-type_CS"/>
</dbReference>
<keyword evidence="7" id="KW-1185">Reference proteome</keyword>
<dbReference type="Pfam" id="PF00440">
    <property type="entry name" value="TetR_N"/>
    <property type="match status" value="1"/>
</dbReference>
<dbReference type="InterPro" id="IPR009057">
    <property type="entry name" value="Homeodomain-like_sf"/>
</dbReference>
<evidence type="ECO:0000256" key="4">
    <source>
        <dbReference type="PROSITE-ProRule" id="PRU00335"/>
    </source>
</evidence>
<name>A0A516Q4R4_9ACTN</name>
<dbReference type="RefSeq" id="WP_143988365.1">
    <property type="nucleotide sequence ID" value="NZ_CP041692.1"/>
</dbReference>
<dbReference type="SUPFAM" id="SSF46689">
    <property type="entry name" value="Homeodomain-like"/>
    <property type="match status" value="1"/>
</dbReference>
<evidence type="ECO:0000313" key="6">
    <source>
        <dbReference type="EMBL" id="QDP98426.1"/>
    </source>
</evidence>
<evidence type="ECO:0000256" key="3">
    <source>
        <dbReference type="ARBA" id="ARBA00023163"/>
    </source>
</evidence>
<dbReference type="InterPro" id="IPR001647">
    <property type="entry name" value="HTH_TetR"/>
</dbReference>
<dbReference type="PANTHER" id="PTHR30055">
    <property type="entry name" value="HTH-TYPE TRANSCRIPTIONAL REGULATOR RUTR"/>
    <property type="match status" value="1"/>
</dbReference>
<keyword evidence="2 4" id="KW-0238">DNA-binding</keyword>
<feature type="DNA-binding region" description="H-T-H motif" evidence="4">
    <location>
        <begin position="34"/>
        <end position="53"/>
    </location>
</feature>
<feature type="domain" description="HTH tetR-type" evidence="5">
    <location>
        <begin position="11"/>
        <end position="71"/>
    </location>
</feature>
<sequence length="211" mass="23113">MVRPRFAKLPPAQQQAILSAASAEFAAHGFHDSSLNRVIETAGISKGSLYYYFDGKEDLYAHVVRVELEQVFARVGPFDLPTDPDPDTYWAALEAYYLQLMTSLEATPQLAALIRGWLVASSTPAMQQLQTELERSVTPWMERVLARGQQIGAVRTDLPSSLLIAVVGGMGQAMDGWLLTQSAGSPDAESAERLPRLISALVGMIRRALRP</sequence>
<dbReference type="Gene3D" id="1.10.357.10">
    <property type="entry name" value="Tetracycline Repressor, domain 2"/>
    <property type="match status" value="1"/>
</dbReference>
<dbReference type="OrthoDB" id="5112469at2"/>
<dbReference type="PRINTS" id="PR00455">
    <property type="entry name" value="HTHTETR"/>
</dbReference>
<evidence type="ECO:0000256" key="2">
    <source>
        <dbReference type="ARBA" id="ARBA00023125"/>
    </source>
</evidence>
<keyword evidence="3" id="KW-0804">Transcription</keyword>
<organism evidence="6 7">
    <name type="scientific">Microlunatus elymi</name>
    <dbReference type="NCBI Taxonomy" id="2596828"/>
    <lineage>
        <taxon>Bacteria</taxon>
        <taxon>Bacillati</taxon>
        <taxon>Actinomycetota</taxon>
        <taxon>Actinomycetes</taxon>
        <taxon>Propionibacteriales</taxon>
        <taxon>Propionibacteriaceae</taxon>
        <taxon>Microlunatus</taxon>
    </lineage>
</organism>
<dbReference type="PROSITE" id="PS50977">
    <property type="entry name" value="HTH_TETR_2"/>
    <property type="match status" value="1"/>
</dbReference>
<gene>
    <name evidence="6" type="ORF">FOE78_23210</name>
</gene>